<sequence length="419" mass="46645">MAIKNRPPGLRYILLLLLFIFGTQVYSQEFSQDLGGYDGQAVNGSHLDTVHELAKRQDDSPDGGSCCFSRYQAAVLNAGGSQPALHKRQIPIPVEGEPLYAIYTAALTKGNNRRYALVCGNQYNPSVFASYDDAPMDNGWMANQRGQRGKLWDNPETVNERLQKLDQDVEPVLLALDLSGPGHISANDKANLYYEWQHRNHGTTFNTYPGLPLENDYGATDAIYGNQINPRGGMIMCLRNYGPDYKIQKGAQQVPPVVVGPAPPLKQLSDILFFQYKKACSEKGMKDLGSETPLTFGSVSTSDLRWIFQRKIADPTTMQVIDAVTAFPNEDLIAWPGRDYSFDPFTPDLRPGESSYAHALLGTPQGASVAFLLLQYEGQIGRRVPTKVRVWAGSKYPNDPKDRNMLFWISPRPDKDTVF</sequence>
<evidence type="ECO:0000313" key="3">
    <source>
        <dbReference type="Proteomes" id="UP001310594"/>
    </source>
</evidence>
<accession>A0AAN7WBX2</accession>
<evidence type="ECO:0000313" key="2">
    <source>
        <dbReference type="EMBL" id="KAK5706052.1"/>
    </source>
</evidence>
<dbReference type="AlphaFoldDB" id="A0AAN7WBX2"/>
<organism evidence="2 3">
    <name type="scientific">Elasticomyces elasticus</name>
    <dbReference type="NCBI Taxonomy" id="574655"/>
    <lineage>
        <taxon>Eukaryota</taxon>
        <taxon>Fungi</taxon>
        <taxon>Dikarya</taxon>
        <taxon>Ascomycota</taxon>
        <taxon>Pezizomycotina</taxon>
        <taxon>Dothideomycetes</taxon>
        <taxon>Dothideomycetidae</taxon>
        <taxon>Mycosphaerellales</taxon>
        <taxon>Teratosphaeriaceae</taxon>
        <taxon>Elasticomyces</taxon>
    </lineage>
</organism>
<dbReference type="Proteomes" id="UP001310594">
    <property type="component" value="Unassembled WGS sequence"/>
</dbReference>
<feature type="signal peptide" evidence="1">
    <location>
        <begin position="1"/>
        <end position="27"/>
    </location>
</feature>
<name>A0AAN7WBX2_9PEZI</name>
<feature type="chain" id="PRO_5042897651" evidence="1">
    <location>
        <begin position="28"/>
        <end position="419"/>
    </location>
</feature>
<keyword evidence="1" id="KW-0732">Signal</keyword>
<protein>
    <submittedName>
        <fullName evidence="2">Uncharacterized protein</fullName>
    </submittedName>
</protein>
<comment type="caution">
    <text evidence="2">The sequence shown here is derived from an EMBL/GenBank/DDBJ whole genome shotgun (WGS) entry which is preliminary data.</text>
</comment>
<proteinExistence type="predicted"/>
<dbReference type="EMBL" id="JAVRQU010000002">
    <property type="protein sequence ID" value="KAK5706052.1"/>
    <property type="molecule type" value="Genomic_DNA"/>
</dbReference>
<evidence type="ECO:0000256" key="1">
    <source>
        <dbReference type="SAM" id="SignalP"/>
    </source>
</evidence>
<reference evidence="2" key="1">
    <citation type="submission" date="2023-08" db="EMBL/GenBank/DDBJ databases">
        <title>Black Yeasts Isolated from many extreme environments.</title>
        <authorList>
            <person name="Coleine C."/>
            <person name="Stajich J.E."/>
            <person name="Selbmann L."/>
        </authorList>
    </citation>
    <scope>NUCLEOTIDE SEQUENCE</scope>
    <source>
        <strain evidence="2">CCFEE 5810</strain>
    </source>
</reference>
<gene>
    <name evidence="2" type="ORF">LTR97_001038</name>
</gene>